<gene>
    <name evidence="8" type="ORF">AS888_17510</name>
</gene>
<evidence type="ECO:0000259" key="7">
    <source>
        <dbReference type="Pfam" id="PF00171"/>
    </source>
</evidence>
<dbReference type="Gene3D" id="3.40.309.10">
    <property type="entry name" value="Aldehyde Dehydrogenase, Chain A, domain 2"/>
    <property type="match status" value="1"/>
</dbReference>
<dbReference type="FunFam" id="3.40.309.10:FF:000009">
    <property type="entry name" value="Aldehyde dehydrogenase A"/>
    <property type="match status" value="1"/>
</dbReference>
<dbReference type="CDD" id="cd07149">
    <property type="entry name" value="ALDH_y4uC"/>
    <property type="match status" value="1"/>
</dbReference>
<feature type="domain" description="Aldehyde dehydrogenase" evidence="7">
    <location>
        <begin position="19"/>
        <end position="471"/>
    </location>
</feature>
<keyword evidence="2" id="KW-0560">Oxidoreductase</keyword>
<dbReference type="FunFam" id="3.40.605.10:FF:000007">
    <property type="entry name" value="NAD/NADP-dependent betaine aldehyde dehydrogenase"/>
    <property type="match status" value="1"/>
</dbReference>
<dbReference type="InterPro" id="IPR016161">
    <property type="entry name" value="Ald_DH/histidinol_DH"/>
</dbReference>
<dbReference type="InterPro" id="IPR051020">
    <property type="entry name" value="ALDH-related_metabolic_enz"/>
</dbReference>
<proteinExistence type="inferred from homology"/>
<comment type="similarity">
    <text evidence="1">Belongs to the aldehyde dehydrogenase family.</text>
</comment>
<dbReference type="GO" id="GO:0008911">
    <property type="term" value="F:lactaldehyde dehydrogenase (NAD+) activity"/>
    <property type="evidence" value="ECO:0007669"/>
    <property type="project" value="TreeGrafter"/>
</dbReference>
<reference evidence="8 9" key="1">
    <citation type="submission" date="2015-11" db="EMBL/GenBank/DDBJ databases">
        <title>Genome Sequence of Bacillus simplex strain VanAntwerpen2.</title>
        <authorList>
            <person name="Couger M.B."/>
        </authorList>
    </citation>
    <scope>NUCLEOTIDE SEQUENCE [LARGE SCALE GENOMIC DNA]</scope>
    <source>
        <strain evidence="8 9">VanAntwerpen02</strain>
    </source>
</reference>
<dbReference type="Pfam" id="PF00171">
    <property type="entry name" value="Aldedh"/>
    <property type="match status" value="1"/>
</dbReference>
<sequence>MTNSTQVKQHGLLVAGHWEKTSETMMVLNKYTQEPAAEISVATKKHVDKAVKSAKAALKQNFSPYERYEVLMKAAQLLLERREEFARILAIEVGKSIRESRGEVDRSAQTLQISAEEAKRIHGEGVPVESAQGSENRMAFTIRVPVGVIAAITPFNAPINLVCHKIGPALASGNSVVLKPAEVTPICAIKLASLLEEAGLPKGRLQVLTGDGAKIGEWLLENQDVNMFTFTGSPRVGELIRSKAGLRKVSLELGNNSATIVHKDSDLERAATLVSQKSFNNAGQVCISVQRIYVHQDIYESFVAKLIEKTEEFVVGNPMDEKTDIGPMIRLTEAERVEAWVKEAVEQGARIEVGGKRDGAFYLPTILTNVKDDMKVCRQEVFGPIVSIATYEEIDEVIAKVNDSDYGLQAGLFTNDLQLAMKAAREIEVGGLIVNDASAYRVDHMPYGGVKKSGNGKEGPKYAMEEMTEERIIVLNL</sequence>
<evidence type="ECO:0000313" key="9">
    <source>
        <dbReference type="Proteomes" id="UP000064189"/>
    </source>
</evidence>
<keyword evidence="9" id="KW-1185">Reference proteome</keyword>
<evidence type="ECO:0000256" key="4">
    <source>
        <dbReference type="ARBA" id="ARBA00054572"/>
    </source>
</evidence>
<organism evidence="8 9">
    <name type="scientific">Peribacillus simplex</name>
    <dbReference type="NCBI Taxonomy" id="1478"/>
    <lineage>
        <taxon>Bacteria</taxon>
        <taxon>Bacillati</taxon>
        <taxon>Bacillota</taxon>
        <taxon>Bacilli</taxon>
        <taxon>Bacillales</taxon>
        <taxon>Bacillaceae</taxon>
        <taxon>Peribacillus</taxon>
    </lineage>
</organism>
<dbReference type="EMBL" id="LNNH01000012">
    <property type="protein sequence ID" value="KWW21379.1"/>
    <property type="molecule type" value="Genomic_DNA"/>
</dbReference>
<protein>
    <recommendedName>
        <fullName evidence="6">3-sulfolactaldehyde dehydrogenase</fullName>
        <ecNumber evidence="5">1.2.1.97</ecNumber>
    </recommendedName>
</protein>
<evidence type="ECO:0000256" key="3">
    <source>
        <dbReference type="ARBA" id="ARBA00050326"/>
    </source>
</evidence>
<evidence type="ECO:0000256" key="1">
    <source>
        <dbReference type="ARBA" id="ARBA00009986"/>
    </source>
</evidence>
<dbReference type="Proteomes" id="UP000064189">
    <property type="component" value="Unassembled WGS sequence"/>
</dbReference>
<comment type="function">
    <text evidence="4">Part of the sulfo-TAL (or sulfo-SFT) pathway, a D-sulfoquinovose degradation pathway that produces sulfolactate (SL). Catalyzes the oxidation of 3-sulfolactaldehyde (SLA) to sulfolactate (SL).</text>
</comment>
<evidence type="ECO:0000256" key="6">
    <source>
        <dbReference type="ARBA" id="ARBA00067277"/>
    </source>
</evidence>
<name>A0A109N0R5_9BACI</name>
<dbReference type="SUPFAM" id="SSF53720">
    <property type="entry name" value="ALDH-like"/>
    <property type="match status" value="1"/>
</dbReference>
<comment type="catalytic activity">
    <reaction evidence="3">
        <text>(2S)-3-sulfolactaldehyde + NAD(+) + H2O = (2S)-3-sulfolactate + NADH + 2 H(+)</text>
        <dbReference type="Rhea" id="RHEA:47932"/>
        <dbReference type="ChEBI" id="CHEBI:15377"/>
        <dbReference type="ChEBI" id="CHEBI:15378"/>
        <dbReference type="ChEBI" id="CHEBI:57540"/>
        <dbReference type="ChEBI" id="CHEBI:57945"/>
        <dbReference type="ChEBI" id="CHEBI:61289"/>
        <dbReference type="ChEBI" id="CHEBI:90109"/>
        <dbReference type="EC" id="1.2.1.97"/>
    </reaction>
    <physiologicalReaction direction="left-to-right" evidence="3">
        <dbReference type="Rhea" id="RHEA:47933"/>
    </physiologicalReaction>
</comment>
<comment type="caution">
    <text evidence="8">The sequence shown here is derived from an EMBL/GenBank/DDBJ whole genome shotgun (WGS) entry which is preliminary data.</text>
</comment>
<dbReference type="EC" id="1.2.1.97" evidence="5"/>
<dbReference type="InterPro" id="IPR016162">
    <property type="entry name" value="Ald_DH_N"/>
</dbReference>
<dbReference type="InterPro" id="IPR016163">
    <property type="entry name" value="Ald_DH_C"/>
</dbReference>
<dbReference type="RefSeq" id="WP_061141727.1">
    <property type="nucleotide sequence ID" value="NZ_LNNH01000012.1"/>
</dbReference>
<accession>A0A109N0R5</accession>
<dbReference type="PANTHER" id="PTHR42991:SF1">
    <property type="entry name" value="ALDEHYDE DEHYDROGENASE"/>
    <property type="match status" value="1"/>
</dbReference>
<dbReference type="InterPro" id="IPR015590">
    <property type="entry name" value="Aldehyde_DH_dom"/>
</dbReference>
<dbReference type="AlphaFoldDB" id="A0A109N0R5"/>
<evidence type="ECO:0000313" key="8">
    <source>
        <dbReference type="EMBL" id="KWW21379.1"/>
    </source>
</evidence>
<evidence type="ECO:0000256" key="2">
    <source>
        <dbReference type="ARBA" id="ARBA00023002"/>
    </source>
</evidence>
<dbReference type="PANTHER" id="PTHR42991">
    <property type="entry name" value="ALDEHYDE DEHYDROGENASE"/>
    <property type="match status" value="1"/>
</dbReference>
<evidence type="ECO:0000256" key="5">
    <source>
        <dbReference type="ARBA" id="ARBA00066984"/>
    </source>
</evidence>
<dbReference type="Gene3D" id="3.40.605.10">
    <property type="entry name" value="Aldehyde Dehydrogenase, Chain A, domain 1"/>
    <property type="match status" value="1"/>
</dbReference>